<dbReference type="Gene3D" id="3.30.70.270">
    <property type="match status" value="1"/>
</dbReference>
<dbReference type="InterPro" id="IPR043128">
    <property type="entry name" value="Rev_trsase/Diguanyl_cyclase"/>
</dbReference>
<dbReference type="PROSITE" id="PS50883">
    <property type="entry name" value="EAL"/>
    <property type="match status" value="1"/>
</dbReference>
<gene>
    <name evidence="5" type="ORF">AWB64_03602</name>
</gene>
<feature type="transmembrane region" description="Helical" evidence="1">
    <location>
        <begin position="238"/>
        <end position="257"/>
    </location>
</feature>
<sequence>MHVMHYGGNPGMALGALFSRAKSGFTGSNIDRFLYAFAVYIVPTLIALGTVATLIWGTQQFDSKGGLTLPLHVVKDPGGTLDPASALQRMPGAVTTNRFNTRLSEEPFWFEFTVPSMSSEQSTYAELPSRHAQTLSCWVASSLQSLGTANRLSTTNELAPVKAGFSLHLGHLVQSVSVLCRGTFSGPAQITALAWNGPALRNAALDFEESSGLIAGGLLTLAVFVFVTAMINREWTYVIFAVWLVGNLRLCANAMGWDMQWLGRVIPPEYMQSLRQLTFAAYYLLTAALFASLFRRELKAIGYRWLLRIIQYVGLVLLGAAIALPYSRFIPTLWVITGFGVFVLIFLLARLVWITRSRTVLWYVGSLAIVLFATFSEVMGAAFGIKLLVGGVNTVMAALSSSMMAAFAIAEQMRAERERRRQAQTELRNTYDVTPIGLFTLDTAGHFVRANPALRSMLALQKSEYKVRHWNDYFESGAWGALQALASKGSEGELEMGGAHSRGNGERRFLLKATRSNGWIEGSLQDVTERSKAIERLRFLVAHDPLTGSLNRRGVEKAIAAQSEEASSWALAYVDLDRFKLVNDLFGHRAGDEVLKQVAARTRALFGTAFPFGRIGGDEFVCVMSGMSIDEAVDCCQQLMSALSDTPYQVGNRAFQVKASVGLVECSTGVRVQDALSHADRACREAKKSSNVRMVTYRKGAAAFEERAEELKLVETLGRNRLPPGLFLVMQPIMSLTAPTESLNFEVLLRMRAPDGATLPAGKVIVAAEESGNIAAIDKWVITTLLEWIEKHQASLRNTRFICVNLSGGSLNDEQFMEDAFALFARYRHVVPYLCLEITESVALHDLGNTQRFIARVHDLGGKIALDDFGAGYTSFKYLKDLSADALKIDGEFIRTMCAHPADIAIVEAIVALARNLGMRSVAEWVEDIDTLRALKDIGVDYVQGFLIAKPQESGAILGAVSAASFVKDPDVIEFIDRIAGDKALAFSFDLVDKAGLH</sequence>
<dbReference type="EMBL" id="FCOC02000010">
    <property type="protein sequence ID" value="SAL35918.1"/>
    <property type="molecule type" value="Genomic_DNA"/>
</dbReference>
<evidence type="ECO:0000313" key="5">
    <source>
        <dbReference type="EMBL" id="SAL35918.1"/>
    </source>
</evidence>
<dbReference type="InterPro" id="IPR029787">
    <property type="entry name" value="Nucleotide_cyclase"/>
</dbReference>
<dbReference type="InterPro" id="IPR000014">
    <property type="entry name" value="PAS"/>
</dbReference>
<feature type="domain" description="PAS" evidence="2">
    <location>
        <begin position="423"/>
        <end position="464"/>
    </location>
</feature>
<keyword evidence="1" id="KW-0472">Membrane</keyword>
<evidence type="ECO:0000259" key="2">
    <source>
        <dbReference type="PROSITE" id="PS50112"/>
    </source>
</evidence>
<keyword evidence="1" id="KW-0812">Transmembrane</keyword>
<dbReference type="InterPro" id="IPR001633">
    <property type="entry name" value="EAL_dom"/>
</dbReference>
<dbReference type="PANTHER" id="PTHR33121:SF70">
    <property type="entry name" value="SIGNALING PROTEIN YKOW"/>
    <property type="match status" value="1"/>
</dbReference>
<dbReference type="InterPro" id="IPR000160">
    <property type="entry name" value="GGDEF_dom"/>
</dbReference>
<dbReference type="Gene3D" id="3.30.450.20">
    <property type="entry name" value="PAS domain"/>
    <property type="match status" value="1"/>
</dbReference>
<dbReference type="SUPFAM" id="SSF141868">
    <property type="entry name" value="EAL domain-like"/>
    <property type="match status" value="1"/>
</dbReference>
<feature type="transmembrane region" description="Helical" evidence="1">
    <location>
        <begin position="306"/>
        <end position="326"/>
    </location>
</feature>
<dbReference type="Pfam" id="PF00990">
    <property type="entry name" value="GGDEF"/>
    <property type="match status" value="1"/>
</dbReference>
<dbReference type="CDD" id="cd01948">
    <property type="entry name" value="EAL"/>
    <property type="match status" value="1"/>
</dbReference>
<keyword evidence="1" id="KW-1133">Transmembrane helix</keyword>
<dbReference type="Pfam" id="PF00563">
    <property type="entry name" value="EAL"/>
    <property type="match status" value="1"/>
</dbReference>
<dbReference type="SMART" id="SM00052">
    <property type="entry name" value="EAL"/>
    <property type="match status" value="1"/>
</dbReference>
<feature type="transmembrane region" description="Helical" evidence="1">
    <location>
        <begin position="33"/>
        <end position="56"/>
    </location>
</feature>
<dbReference type="Pfam" id="PF07695">
    <property type="entry name" value="7TMR-DISM_7TM"/>
    <property type="match status" value="1"/>
</dbReference>
<dbReference type="InterPro" id="IPR050706">
    <property type="entry name" value="Cyclic-di-GMP_PDE-like"/>
</dbReference>
<dbReference type="NCBIfam" id="TIGR00254">
    <property type="entry name" value="GGDEF"/>
    <property type="match status" value="1"/>
</dbReference>
<feature type="transmembrane region" description="Helical" evidence="1">
    <location>
        <begin position="277"/>
        <end position="294"/>
    </location>
</feature>
<feature type="transmembrane region" description="Helical" evidence="1">
    <location>
        <begin position="391"/>
        <end position="410"/>
    </location>
</feature>
<evidence type="ECO:0000313" key="6">
    <source>
        <dbReference type="Proteomes" id="UP000054893"/>
    </source>
</evidence>
<dbReference type="SMART" id="SM00267">
    <property type="entry name" value="GGDEF"/>
    <property type="match status" value="1"/>
</dbReference>
<reference evidence="5 6" key="1">
    <citation type="submission" date="2016-01" db="EMBL/GenBank/DDBJ databases">
        <authorList>
            <person name="Oliw E.H."/>
        </authorList>
    </citation>
    <scope>NUCLEOTIDE SEQUENCE [LARGE SCALE GENOMIC DNA]</scope>
    <source>
        <strain evidence="5">LMG 22029</strain>
    </source>
</reference>
<dbReference type="CDD" id="cd01949">
    <property type="entry name" value="GGDEF"/>
    <property type="match status" value="1"/>
</dbReference>
<dbReference type="InterPro" id="IPR011623">
    <property type="entry name" value="7TMR_DISM_rcpt_extracell_dom1"/>
</dbReference>
<protein>
    <submittedName>
        <fullName evidence="5">Diguanylate cyclase/phosphodiesterase</fullName>
    </submittedName>
</protein>
<feature type="domain" description="EAL" evidence="3">
    <location>
        <begin position="706"/>
        <end position="965"/>
    </location>
</feature>
<evidence type="ECO:0000259" key="3">
    <source>
        <dbReference type="PROSITE" id="PS50883"/>
    </source>
</evidence>
<feature type="transmembrane region" description="Helical" evidence="1">
    <location>
        <begin position="360"/>
        <end position="385"/>
    </location>
</feature>
<dbReference type="SUPFAM" id="SSF55073">
    <property type="entry name" value="Nucleotide cyclase"/>
    <property type="match status" value="1"/>
</dbReference>
<accession>A0A158GV12</accession>
<dbReference type="InterPro" id="IPR035919">
    <property type="entry name" value="EAL_sf"/>
</dbReference>
<name>A0A158GV12_CABSO</name>
<proteinExistence type="predicted"/>
<dbReference type="Gene3D" id="3.20.20.450">
    <property type="entry name" value="EAL domain"/>
    <property type="match status" value="1"/>
</dbReference>
<feature type="domain" description="GGDEF" evidence="4">
    <location>
        <begin position="567"/>
        <end position="699"/>
    </location>
</feature>
<dbReference type="Proteomes" id="UP000054893">
    <property type="component" value="Unassembled WGS sequence"/>
</dbReference>
<feature type="transmembrane region" description="Helical" evidence="1">
    <location>
        <begin position="212"/>
        <end position="231"/>
    </location>
</feature>
<evidence type="ECO:0000256" key="1">
    <source>
        <dbReference type="SAM" id="Phobius"/>
    </source>
</evidence>
<dbReference type="GO" id="GO:0071111">
    <property type="term" value="F:cyclic-guanylate-specific phosphodiesterase activity"/>
    <property type="evidence" value="ECO:0007669"/>
    <property type="project" value="InterPro"/>
</dbReference>
<dbReference type="SUPFAM" id="SSF55785">
    <property type="entry name" value="PYP-like sensor domain (PAS domain)"/>
    <property type="match status" value="1"/>
</dbReference>
<dbReference type="AlphaFoldDB" id="A0A158GV12"/>
<dbReference type="PROSITE" id="PS50887">
    <property type="entry name" value="GGDEF"/>
    <property type="match status" value="1"/>
</dbReference>
<feature type="transmembrane region" description="Helical" evidence="1">
    <location>
        <begin position="332"/>
        <end position="353"/>
    </location>
</feature>
<organism evidence="5 6">
    <name type="scientific">Caballeronia sordidicola</name>
    <name type="common">Burkholderia sordidicola</name>
    <dbReference type="NCBI Taxonomy" id="196367"/>
    <lineage>
        <taxon>Bacteria</taxon>
        <taxon>Pseudomonadati</taxon>
        <taxon>Pseudomonadota</taxon>
        <taxon>Betaproteobacteria</taxon>
        <taxon>Burkholderiales</taxon>
        <taxon>Burkholderiaceae</taxon>
        <taxon>Caballeronia</taxon>
    </lineage>
</organism>
<dbReference type="PROSITE" id="PS50112">
    <property type="entry name" value="PAS"/>
    <property type="match status" value="1"/>
</dbReference>
<dbReference type="PANTHER" id="PTHR33121">
    <property type="entry name" value="CYCLIC DI-GMP PHOSPHODIESTERASE PDEF"/>
    <property type="match status" value="1"/>
</dbReference>
<dbReference type="InterPro" id="IPR035965">
    <property type="entry name" value="PAS-like_dom_sf"/>
</dbReference>
<evidence type="ECO:0000259" key="4">
    <source>
        <dbReference type="PROSITE" id="PS50887"/>
    </source>
</evidence>